<feature type="domain" description="NmrA-like" evidence="3">
    <location>
        <begin position="11"/>
        <end position="228"/>
    </location>
</feature>
<dbReference type="PANTHER" id="PTHR47706">
    <property type="entry name" value="NMRA-LIKE FAMILY PROTEIN"/>
    <property type="match status" value="1"/>
</dbReference>
<accession>A0ABR1P3T0</accession>
<dbReference type="SUPFAM" id="SSF51735">
    <property type="entry name" value="NAD(P)-binding Rossmann-fold domains"/>
    <property type="match status" value="1"/>
</dbReference>
<keyword evidence="1" id="KW-0521">NADP</keyword>
<sequence length="307" mass="33772">MPSRSSTVIHTVAIAGAGGHLGRKVLDALLDEETFDVTILVRRGRKLIDYPPGIRFTTVDYESPESLRAALRGIDAVVSTLGKSTGLDCQFKLIDAAVAAGVKRFIPSEFGADLQNAKIRGFPTYRTKVQTEQYIEKLADRTSMTYTYIYNGLLLEDGLEMNVFGDFTTRTVNIYDGGDTPFSTTRLSTVARAVVAVLQQFEATRNRAVRIRDISISPNELLRRIQKHDCAWGHQWTAVAVDTTALVKQAESEWASGRFSPKAFAAFATRATFGSGIASSYDGDNERLGISEMAKEDMEEALKGRLV</sequence>
<name>A0ABR1P3T0_DIAER</name>
<reference evidence="4 5" key="1">
    <citation type="submission" date="2024-02" db="EMBL/GenBank/DDBJ databases">
        <title>De novo assembly and annotation of 12 fungi associated with fruit tree decline syndrome in Ontario, Canada.</title>
        <authorList>
            <person name="Sulman M."/>
            <person name="Ellouze W."/>
            <person name="Ilyukhin E."/>
        </authorList>
    </citation>
    <scope>NUCLEOTIDE SEQUENCE [LARGE SCALE GENOMIC DNA]</scope>
    <source>
        <strain evidence="4 5">M169</strain>
    </source>
</reference>
<dbReference type="Proteomes" id="UP001430848">
    <property type="component" value="Unassembled WGS sequence"/>
</dbReference>
<dbReference type="InterPro" id="IPR051609">
    <property type="entry name" value="NmrA/Isoflavone_reductase-like"/>
</dbReference>
<dbReference type="InterPro" id="IPR008030">
    <property type="entry name" value="NmrA-like"/>
</dbReference>
<evidence type="ECO:0000256" key="1">
    <source>
        <dbReference type="ARBA" id="ARBA00022857"/>
    </source>
</evidence>
<evidence type="ECO:0000256" key="2">
    <source>
        <dbReference type="ARBA" id="ARBA00023002"/>
    </source>
</evidence>
<keyword evidence="5" id="KW-1185">Reference proteome</keyword>
<dbReference type="PANTHER" id="PTHR47706:SF1">
    <property type="entry name" value="CIPA-LIKE, PUTATIVE (AFU_ORTHOLOGUE AFUA_1G12460)-RELATED"/>
    <property type="match status" value="1"/>
</dbReference>
<dbReference type="EMBL" id="JAKNSF020000047">
    <property type="protein sequence ID" value="KAK7725771.1"/>
    <property type="molecule type" value="Genomic_DNA"/>
</dbReference>
<dbReference type="Gene3D" id="3.40.50.720">
    <property type="entry name" value="NAD(P)-binding Rossmann-like Domain"/>
    <property type="match status" value="1"/>
</dbReference>
<evidence type="ECO:0000313" key="4">
    <source>
        <dbReference type="EMBL" id="KAK7725771.1"/>
    </source>
</evidence>
<organism evidence="4 5">
    <name type="scientific">Diaporthe eres</name>
    <name type="common">Phomopsis oblonga</name>
    <dbReference type="NCBI Taxonomy" id="83184"/>
    <lineage>
        <taxon>Eukaryota</taxon>
        <taxon>Fungi</taxon>
        <taxon>Dikarya</taxon>
        <taxon>Ascomycota</taxon>
        <taxon>Pezizomycotina</taxon>
        <taxon>Sordariomycetes</taxon>
        <taxon>Sordariomycetidae</taxon>
        <taxon>Diaporthales</taxon>
        <taxon>Diaporthaceae</taxon>
        <taxon>Diaporthe</taxon>
        <taxon>Diaporthe eres species complex</taxon>
    </lineage>
</organism>
<dbReference type="InterPro" id="IPR036291">
    <property type="entry name" value="NAD(P)-bd_dom_sf"/>
</dbReference>
<evidence type="ECO:0000259" key="3">
    <source>
        <dbReference type="Pfam" id="PF05368"/>
    </source>
</evidence>
<dbReference type="Pfam" id="PF05368">
    <property type="entry name" value="NmrA"/>
    <property type="match status" value="1"/>
</dbReference>
<evidence type="ECO:0000313" key="5">
    <source>
        <dbReference type="Proteomes" id="UP001430848"/>
    </source>
</evidence>
<keyword evidence="2" id="KW-0560">Oxidoreductase</keyword>
<protein>
    <recommendedName>
        <fullName evidence="3">NmrA-like domain-containing protein</fullName>
    </recommendedName>
</protein>
<gene>
    <name evidence="4" type="ORF">SLS63_007926</name>
</gene>
<dbReference type="InterPro" id="IPR045312">
    <property type="entry name" value="PCBER-like"/>
</dbReference>
<proteinExistence type="predicted"/>
<dbReference type="CDD" id="cd05259">
    <property type="entry name" value="PCBER_SDR_a"/>
    <property type="match status" value="1"/>
</dbReference>
<comment type="caution">
    <text evidence="4">The sequence shown here is derived from an EMBL/GenBank/DDBJ whole genome shotgun (WGS) entry which is preliminary data.</text>
</comment>